<proteinExistence type="predicted"/>
<dbReference type="AlphaFoldDB" id="A0A6J6BYH2"/>
<protein>
    <submittedName>
        <fullName evidence="1">Unannotated protein</fullName>
    </submittedName>
</protein>
<gene>
    <name evidence="1" type="ORF">UFOPK1410_00852</name>
</gene>
<evidence type="ECO:0000313" key="1">
    <source>
        <dbReference type="EMBL" id="CAB4544140.1"/>
    </source>
</evidence>
<accession>A0A6J6BYH2</accession>
<sequence length="86" mass="9193">MSKLQNLPSTPAPASSLNSWLQSSLSAAPLGDTDASGAPVSFGEKLFMRGPLTIVDARQQIQASCGLERTLEVNQIYQETLRVTCV</sequence>
<name>A0A6J6BYH2_9ZZZZ</name>
<reference evidence="1" key="1">
    <citation type="submission" date="2020-05" db="EMBL/GenBank/DDBJ databases">
        <authorList>
            <person name="Chiriac C."/>
            <person name="Salcher M."/>
            <person name="Ghai R."/>
            <person name="Kavagutti S V."/>
        </authorList>
    </citation>
    <scope>NUCLEOTIDE SEQUENCE</scope>
</reference>
<dbReference type="EMBL" id="CAEZSH010000118">
    <property type="protein sequence ID" value="CAB4544140.1"/>
    <property type="molecule type" value="Genomic_DNA"/>
</dbReference>
<organism evidence="1">
    <name type="scientific">freshwater metagenome</name>
    <dbReference type="NCBI Taxonomy" id="449393"/>
    <lineage>
        <taxon>unclassified sequences</taxon>
        <taxon>metagenomes</taxon>
        <taxon>ecological metagenomes</taxon>
    </lineage>
</organism>